<gene>
    <name evidence="1" type="ORF">RRG08_066750</name>
</gene>
<evidence type="ECO:0000313" key="2">
    <source>
        <dbReference type="Proteomes" id="UP001283361"/>
    </source>
</evidence>
<reference evidence="1" key="1">
    <citation type="journal article" date="2023" name="G3 (Bethesda)">
        <title>A reference genome for the long-term kleptoplast-retaining sea slug Elysia crispata morphotype clarki.</title>
        <authorList>
            <person name="Eastman K.E."/>
            <person name="Pendleton A.L."/>
            <person name="Shaikh M.A."/>
            <person name="Suttiyut T."/>
            <person name="Ogas R."/>
            <person name="Tomko P."/>
            <person name="Gavelis G."/>
            <person name="Widhalm J.R."/>
            <person name="Wisecaver J.H."/>
        </authorList>
    </citation>
    <scope>NUCLEOTIDE SEQUENCE</scope>
    <source>
        <strain evidence="1">ECLA1</strain>
    </source>
</reference>
<name>A0AAE1CJS5_9GAST</name>
<organism evidence="1 2">
    <name type="scientific">Elysia crispata</name>
    <name type="common">lettuce slug</name>
    <dbReference type="NCBI Taxonomy" id="231223"/>
    <lineage>
        <taxon>Eukaryota</taxon>
        <taxon>Metazoa</taxon>
        <taxon>Spiralia</taxon>
        <taxon>Lophotrochozoa</taxon>
        <taxon>Mollusca</taxon>
        <taxon>Gastropoda</taxon>
        <taxon>Heterobranchia</taxon>
        <taxon>Euthyneura</taxon>
        <taxon>Panpulmonata</taxon>
        <taxon>Sacoglossa</taxon>
        <taxon>Placobranchoidea</taxon>
        <taxon>Plakobranchidae</taxon>
        <taxon>Elysia</taxon>
    </lineage>
</organism>
<dbReference type="EMBL" id="JAWDGP010007896">
    <property type="protein sequence ID" value="KAK3701257.1"/>
    <property type="molecule type" value="Genomic_DNA"/>
</dbReference>
<dbReference type="AlphaFoldDB" id="A0AAE1CJS5"/>
<comment type="caution">
    <text evidence="1">The sequence shown here is derived from an EMBL/GenBank/DDBJ whole genome shotgun (WGS) entry which is preliminary data.</text>
</comment>
<keyword evidence="2" id="KW-1185">Reference proteome</keyword>
<evidence type="ECO:0000313" key="1">
    <source>
        <dbReference type="EMBL" id="KAK3701257.1"/>
    </source>
</evidence>
<dbReference type="Proteomes" id="UP001283361">
    <property type="component" value="Unassembled WGS sequence"/>
</dbReference>
<proteinExistence type="predicted"/>
<protein>
    <submittedName>
        <fullName evidence="1">Uncharacterized protein</fullName>
    </submittedName>
</protein>
<accession>A0AAE1CJS5</accession>
<sequence length="67" mass="7715">MFDLSIEKILKPRMSPVGILRLPPLCLLRHRMSILPYSNFERSVSTTNVPSAQQRVPPCILGWFIYS</sequence>